<dbReference type="Pfam" id="PF00107">
    <property type="entry name" value="ADH_zinc_N"/>
    <property type="match status" value="1"/>
</dbReference>
<evidence type="ECO:0000256" key="5">
    <source>
        <dbReference type="ARBA" id="ARBA00023002"/>
    </source>
</evidence>
<keyword evidence="4 6" id="KW-0862">Zinc</keyword>
<dbReference type="AlphaFoldDB" id="A0A2K1R0K0"/>
<dbReference type="CDD" id="cd08233">
    <property type="entry name" value="butanediol_DH_like"/>
    <property type="match status" value="1"/>
</dbReference>
<organism evidence="8 9">
    <name type="scientific">Sphaceloma murrayae</name>
    <dbReference type="NCBI Taxonomy" id="2082308"/>
    <lineage>
        <taxon>Eukaryota</taxon>
        <taxon>Fungi</taxon>
        <taxon>Dikarya</taxon>
        <taxon>Ascomycota</taxon>
        <taxon>Pezizomycotina</taxon>
        <taxon>Dothideomycetes</taxon>
        <taxon>Dothideomycetidae</taxon>
        <taxon>Myriangiales</taxon>
        <taxon>Elsinoaceae</taxon>
        <taxon>Sphaceloma</taxon>
    </lineage>
</organism>
<feature type="domain" description="Enoyl reductase (ER)" evidence="7">
    <location>
        <begin position="2"/>
        <end position="276"/>
    </location>
</feature>
<evidence type="ECO:0000313" key="9">
    <source>
        <dbReference type="Proteomes" id="UP000243797"/>
    </source>
</evidence>
<dbReference type="FunCoup" id="A0A2K1R0K0">
    <property type="interactions" value="126"/>
</dbReference>
<dbReference type="InParanoid" id="A0A2K1R0K0"/>
<dbReference type="SUPFAM" id="SSF51735">
    <property type="entry name" value="NAD(P)-binding Rossmann-fold domains"/>
    <property type="match status" value="1"/>
</dbReference>
<dbReference type="Gene3D" id="3.90.180.10">
    <property type="entry name" value="Medium-chain alcohol dehydrogenases, catalytic domain"/>
    <property type="match status" value="2"/>
</dbReference>
<proteinExistence type="inferred from homology"/>
<evidence type="ECO:0000256" key="4">
    <source>
        <dbReference type="ARBA" id="ARBA00022833"/>
    </source>
</evidence>
<dbReference type="GO" id="GO:0034079">
    <property type="term" value="P:butanediol biosynthetic process"/>
    <property type="evidence" value="ECO:0007669"/>
    <property type="project" value="TreeGrafter"/>
</dbReference>
<protein>
    <recommendedName>
        <fullName evidence="7">Enoyl reductase (ER) domain-containing protein</fullName>
    </recommendedName>
</protein>
<dbReference type="PANTHER" id="PTHR43161:SF23">
    <property type="entry name" value="(R,R)-BUTANEDIOL DEHYDROGENASE-RELATED"/>
    <property type="match status" value="1"/>
</dbReference>
<keyword evidence="9" id="KW-1185">Reference proteome</keyword>
<dbReference type="STRING" id="2082308.A0A2K1R0K0"/>
<keyword evidence="3 6" id="KW-0479">Metal-binding</keyword>
<dbReference type="InterPro" id="IPR020843">
    <property type="entry name" value="ER"/>
</dbReference>
<dbReference type="InterPro" id="IPR013149">
    <property type="entry name" value="ADH-like_C"/>
</dbReference>
<dbReference type="EMBL" id="NKHZ01000017">
    <property type="protein sequence ID" value="PNS20824.1"/>
    <property type="molecule type" value="Genomic_DNA"/>
</dbReference>
<dbReference type="InterPro" id="IPR013154">
    <property type="entry name" value="ADH-like_N"/>
</dbReference>
<evidence type="ECO:0000256" key="1">
    <source>
        <dbReference type="ARBA" id="ARBA00001947"/>
    </source>
</evidence>
<evidence type="ECO:0000256" key="2">
    <source>
        <dbReference type="ARBA" id="ARBA00008072"/>
    </source>
</evidence>
<dbReference type="InterPro" id="IPR036291">
    <property type="entry name" value="NAD(P)-bd_dom_sf"/>
</dbReference>
<dbReference type="Gene3D" id="3.40.50.720">
    <property type="entry name" value="NAD(P)-binding Rossmann-like Domain"/>
    <property type="match status" value="1"/>
</dbReference>
<dbReference type="GO" id="GO:0000721">
    <property type="term" value="F:(R,R)-butanediol dehydrogenase activity"/>
    <property type="evidence" value="ECO:0007669"/>
    <property type="project" value="TreeGrafter"/>
</dbReference>
<evidence type="ECO:0000259" key="7">
    <source>
        <dbReference type="SMART" id="SM00829"/>
    </source>
</evidence>
<evidence type="ECO:0000256" key="6">
    <source>
        <dbReference type="RuleBase" id="RU361277"/>
    </source>
</evidence>
<name>A0A2K1R0K0_9PEZI</name>
<dbReference type="SMART" id="SM00829">
    <property type="entry name" value="PKS_ER"/>
    <property type="match status" value="1"/>
</dbReference>
<dbReference type="SUPFAM" id="SSF50129">
    <property type="entry name" value="GroES-like"/>
    <property type="match status" value="1"/>
</dbReference>
<dbReference type="PROSITE" id="PS00059">
    <property type="entry name" value="ADH_ZINC"/>
    <property type="match status" value="1"/>
</dbReference>
<evidence type="ECO:0000313" key="8">
    <source>
        <dbReference type="EMBL" id="PNS20824.1"/>
    </source>
</evidence>
<sequence length="282" mass="29957">MGGPSLCPTTPHPITGEQVPLTFGHEFSGIVEEVGQGVSKFKPGDRVCVQPIIYDGTCGACQEGFINCCYSNGFVGLSAMVEPLAVGWHAVNISPWKPGMSALVLGGGPIGLSVIQALRARGDGQIIVSELSAKRKDFAKQFGADVIVDPTKEDVVKRCRELCDGQGVHVVYDCAGVQAGLDTAVEAVRARGAVVNIAIWEKPCTITPNQFCFKERSYLGVATYQAGDFQAVLDAISSGRMKPEAMITKKIKLDEVVEEGFSALIKDKENQVKILVAAGKGV</sequence>
<dbReference type="InterPro" id="IPR002328">
    <property type="entry name" value="ADH_Zn_CS"/>
</dbReference>
<dbReference type="InterPro" id="IPR011032">
    <property type="entry name" value="GroES-like_sf"/>
</dbReference>
<gene>
    <name evidence="8" type="ORF">CAC42_2755</name>
</gene>
<accession>A0A2K1R0K0</accession>
<comment type="cofactor">
    <cofactor evidence="1 6">
        <name>Zn(2+)</name>
        <dbReference type="ChEBI" id="CHEBI:29105"/>
    </cofactor>
</comment>
<keyword evidence="5" id="KW-0560">Oxidoreductase</keyword>
<evidence type="ECO:0000256" key="3">
    <source>
        <dbReference type="ARBA" id="ARBA00022723"/>
    </source>
</evidence>
<comment type="caution">
    <text evidence="8">The sequence shown here is derived from an EMBL/GenBank/DDBJ whole genome shotgun (WGS) entry which is preliminary data.</text>
</comment>
<dbReference type="Proteomes" id="UP000243797">
    <property type="component" value="Unassembled WGS sequence"/>
</dbReference>
<dbReference type="OrthoDB" id="3941538at2759"/>
<dbReference type="Pfam" id="PF08240">
    <property type="entry name" value="ADH_N"/>
    <property type="match status" value="1"/>
</dbReference>
<dbReference type="PANTHER" id="PTHR43161">
    <property type="entry name" value="SORBITOL DEHYDROGENASE"/>
    <property type="match status" value="1"/>
</dbReference>
<dbReference type="GO" id="GO:0005737">
    <property type="term" value="C:cytoplasm"/>
    <property type="evidence" value="ECO:0007669"/>
    <property type="project" value="TreeGrafter"/>
</dbReference>
<comment type="similarity">
    <text evidence="2 6">Belongs to the zinc-containing alcohol dehydrogenase family.</text>
</comment>
<reference evidence="8 9" key="1">
    <citation type="submission" date="2017-06" db="EMBL/GenBank/DDBJ databases">
        <title>Draft genome sequence of a variant of Elsinoe murrayae.</title>
        <authorList>
            <person name="Cheng Q."/>
        </authorList>
    </citation>
    <scope>NUCLEOTIDE SEQUENCE [LARGE SCALE GENOMIC DNA]</scope>
    <source>
        <strain evidence="8 9">CQ-2017a</strain>
    </source>
</reference>
<dbReference type="GO" id="GO:0008270">
    <property type="term" value="F:zinc ion binding"/>
    <property type="evidence" value="ECO:0007669"/>
    <property type="project" value="InterPro"/>
</dbReference>